<dbReference type="OMA" id="EHRTRYA"/>
<evidence type="ECO:0000313" key="2">
    <source>
        <dbReference type="EMBL" id="KPA79639.1"/>
    </source>
</evidence>
<dbReference type="RefSeq" id="XP_015658079.1">
    <property type="nucleotide sequence ID" value="XM_015803437.1"/>
</dbReference>
<dbReference type="VEuPathDB" id="TriTrypDB:LpyrH10_10_1990"/>
<evidence type="ECO:0000256" key="1">
    <source>
        <dbReference type="SAM" id="MobiDB-lite"/>
    </source>
</evidence>
<sequence>MSHKRPDPFKEADVFHIFDVDGIAPSPSSSTSAEAHGNATINEVQYQALVQMIASNLGLTTDDAERLFPSHKMHENADDGKEGPVAADVGALSSSSSAAREPPLCAHLAREGAASLWSDPSANLIPDVRCCDARDVQKAEPFPATGHGPHVHCLYCCHSAFQSTTPPVRGVPPPIVTDFRDSASLQAHQREHRNRYLTYLKLLEDGTGGSSEMGTDMLSDEGLAVCEAAAEEAGRHACYMAAMGTPACPIVVFYCAECDSFAPLVRLHPTGDGEHLSEARAWSSTEELNVILSRLLLCCHLLYMMDLSRFSGYLEGAPGADGTGGAAADQQPRHILYLFKPILFHEGVEEEVMEEFESDAECTYAAAVLPNASVIGAPAELLLLDSEEDGQDGHGRPENASASSQTYSPAVIGFAMEWASEALAQSKLDLLLRQHELGKSVAGAAVVPFRVATRWVYVEDTEEWVRAHVLHHRTVATRDELPRSYVDGADEGIRVVETYAIDTPMPEACVTAASASAAAAVVCSSDAAIVQTPSNVVVEDDDDEVEDPLALDGCPYSMESRTIDFFVRMTALAKAMHELAAWRLSIDENKQVLS</sequence>
<dbReference type="RefSeq" id="XP_015658077.1">
    <property type="nucleotide sequence ID" value="XM_015803435.1"/>
</dbReference>
<dbReference type="Proteomes" id="UP000037923">
    <property type="component" value="Unassembled WGS sequence"/>
</dbReference>
<organism evidence="2 3">
    <name type="scientific">Leptomonas pyrrhocoris</name>
    <name type="common">Firebug parasite</name>
    <dbReference type="NCBI Taxonomy" id="157538"/>
    <lineage>
        <taxon>Eukaryota</taxon>
        <taxon>Discoba</taxon>
        <taxon>Euglenozoa</taxon>
        <taxon>Kinetoplastea</taxon>
        <taxon>Metakinetoplastina</taxon>
        <taxon>Trypanosomatida</taxon>
        <taxon>Trypanosomatidae</taxon>
        <taxon>Leishmaniinae</taxon>
        <taxon>Leptomonas</taxon>
    </lineage>
</organism>
<comment type="caution">
    <text evidence="2">The sequence shown here is derived from an EMBL/GenBank/DDBJ whole genome shotgun (WGS) entry which is preliminary data.</text>
</comment>
<reference evidence="2 3" key="1">
    <citation type="submission" date="2015-07" db="EMBL/GenBank/DDBJ databases">
        <title>High-quality genome of monoxenous trypanosomatid Leptomonas pyrrhocoris.</title>
        <authorList>
            <person name="Flegontov P."/>
            <person name="Butenko A."/>
            <person name="Firsov S."/>
            <person name="Vlcek C."/>
            <person name="Logacheva M.D."/>
            <person name="Field M."/>
            <person name="Filatov D."/>
            <person name="Flegontova O."/>
            <person name="Gerasimov E."/>
            <person name="Jackson A.P."/>
            <person name="Kelly S."/>
            <person name="Opperdoes F."/>
            <person name="O'Reilly A."/>
            <person name="Votypka J."/>
            <person name="Yurchenko V."/>
            <person name="Lukes J."/>
        </authorList>
    </citation>
    <scope>NUCLEOTIDE SEQUENCE [LARGE SCALE GENOMIC DNA]</scope>
    <source>
        <strain evidence="2">H10</strain>
    </source>
</reference>
<dbReference type="EMBL" id="LGTL01000010">
    <property type="protein sequence ID" value="KPA79640.1"/>
    <property type="molecule type" value="Genomic_DNA"/>
</dbReference>
<proteinExistence type="predicted"/>
<accession>A0A0M9G0E1</accession>
<dbReference type="EMBL" id="LGTL01000010">
    <property type="protein sequence ID" value="KPA79638.1"/>
    <property type="molecule type" value="Genomic_DNA"/>
</dbReference>
<keyword evidence="3" id="KW-1185">Reference proteome</keyword>
<dbReference type="AlphaFoldDB" id="A0A0M9G0E1"/>
<dbReference type="OrthoDB" id="272462at2759"/>
<name>A0A0M9G0E1_LEPPY</name>
<dbReference type="RefSeq" id="XP_015658078.1">
    <property type="nucleotide sequence ID" value="XM_015803436.1"/>
</dbReference>
<dbReference type="GeneID" id="26905720"/>
<gene>
    <name evidence="2" type="ORF">ABB37_05430</name>
</gene>
<evidence type="ECO:0000313" key="3">
    <source>
        <dbReference type="Proteomes" id="UP000037923"/>
    </source>
</evidence>
<protein>
    <submittedName>
        <fullName evidence="2">Uncharacterized protein</fullName>
    </submittedName>
</protein>
<dbReference type="EMBL" id="LGTL01000010">
    <property type="protein sequence ID" value="KPA79639.1"/>
    <property type="molecule type" value="Genomic_DNA"/>
</dbReference>
<feature type="compositionally biased region" description="Basic and acidic residues" evidence="1">
    <location>
        <begin position="73"/>
        <end position="82"/>
    </location>
</feature>
<feature type="region of interest" description="Disordered" evidence="1">
    <location>
        <begin position="73"/>
        <end position="97"/>
    </location>
</feature>